<dbReference type="Pfam" id="PF14146">
    <property type="entry name" value="DUF4305"/>
    <property type="match status" value="1"/>
</dbReference>
<keyword evidence="1" id="KW-0472">Membrane</keyword>
<evidence type="ECO:0000313" key="3">
    <source>
        <dbReference type="Proteomes" id="UP000520011"/>
    </source>
</evidence>
<feature type="transmembrane region" description="Helical" evidence="1">
    <location>
        <begin position="7"/>
        <end position="24"/>
    </location>
</feature>
<feature type="transmembrane region" description="Helical" evidence="1">
    <location>
        <begin position="36"/>
        <end position="58"/>
    </location>
</feature>
<dbReference type="EMBL" id="JACHEP010000037">
    <property type="protein sequence ID" value="MBB5326328.1"/>
    <property type="molecule type" value="Genomic_DNA"/>
</dbReference>
<reference evidence="2 3" key="1">
    <citation type="submission" date="2020-08" db="EMBL/GenBank/DDBJ databases">
        <title>Genomic Encyclopedia of Type Strains, Phase IV (KMG-IV): sequencing the most valuable type-strain genomes for metagenomic binning, comparative biology and taxonomic classification.</title>
        <authorList>
            <person name="Goeker M."/>
        </authorList>
    </citation>
    <scope>NUCLEOTIDE SEQUENCE [LARGE SCALE GENOMIC DNA]</scope>
    <source>
        <strain evidence="2 3">DSM 16325</strain>
    </source>
</reference>
<protein>
    <recommendedName>
        <fullName evidence="4">DUF4305 domain-containing protein</fullName>
    </recommendedName>
</protein>
<comment type="caution">
    <text evidence="2">The sequence shown here is derived from an EMBL/GenBank/DDBJ whole genome shotgun (WGS) entry which is preliminary data.</text>
</comment>
<gene>
    <name evidence="2" type="ORF">HNQ34_003476</name>
</gene>
<sequence>MRTSPLHTALFYFLMGTLFTYLAIESSHESIWNFSTVALMVMATLDFGVSLRLVALYVKIKNNDHK</sequence>
<organism evidence="2 3">
    <name type="scientific">Anoxybacteroides tepidamans</name>
    <dbReference type="NCBI Taxonomy" id="265948"/>
    <lineage>
        <taxon>Bacteria</taxon>
        <taxon>Bacillati</taxon>
        <taxon>Bacillota</taxon>
        <taxon>Bacilli</taxon>
        <taxon>Bacillales</taxon>
        <taxon>Anoxybacillaceae</taxon>
        <taxon>Anoxybacteroides</taxon>
    </lineage>
</organism>
<keyword evidence="3" id="KW-1185">Reference proteome</keyword>
<dbReference type="Proteomes" id="UP000520011">
    <property type="component" value="Unassembled WGS sequence"/>
</dbReference>
<keyword evidence="1" id="KW-0812">Transmembrane</keyword>
<name>A0A7W8ITC7_9BACL</name>
<dbReference type="InterPro" id="IPR025426">
    <property type="entry name" value="DUF4305"/>
</dbReference>
<proteinExistence type="predicted"/>
<evidence type="ECO:0000313" key="2">
    <source>
        <dbReference type="EMBL" id="MBB5326328.1"/>
    </source>
</evidence>
<evidence type="ECO:0000256" key="1">
    <source>
        <dbReference type="SAM" id="Phobius"/>
    </source>
</evidence>
<evidence type="ECO:0008006" key="4">
    <source>
        <dbReference type="Google" id="ProtNLM"/>
    </source>
</evidence>
<keyword evidence="1" id="KW-1133">Transmembrane helix</keyword>
<dbReference type="AlphaFoldDB" id="A0A7W8ITC7"/>
<dbReference type="RefSeq" id="WP_183256475.1">
    <property type="nucleotide sequence ID" value="NZ_JACHEP010000037.1"/>
</dbReference>
<accession>A0A7W8ITC7</accession>